<dbReference type="PROSITE" id="PS00316">
    <property type="entry name" value="THAUMATIN_1"/>
    <property type="match status" value="1"/>
</dbReference>
<evidence type="ECO:0000313" key="5">
    <source>
        <dbReference type="EMBL" id="KAF5734479.1"/>
    </source>
</evidence>
<dbReference type="PANTHER" id="PTHR31048">
    <property type="entry name" value="OS03G0233200 PROTEIN"/>
    <property type="match status" value="1"/>
</dbReference>
<dbReference type="InterPro" id="IPR037176">
    <property type="entry name" value="Osmotin/thaumatin-like_sf"/>
</dbReference>
<organism evidence="5 6">
    <name type="scientific">Tripterygium wilfordii</name>
    <name type="common">Thunder God vine</name>
    <dbReference type="NCBI Taxonomy" id="458696"/>
    <lineage>
        <taxon>Eukaryota</taxon>
        <taxon>Viridiplantae</taxon>
        <taxon>Streptophyta</taxon>
        <taxon>Embryophyta</taxon>
        <taxon>Tracheophyta</taxon>
        <taxon>Spermatophyta</taxon>
        <taxon>Magnoliopsida</taxon>
        <taxon>eudicotyledons</taxon>
        <taxon>Gunneridae</taxon>
        <taxon>Pentapetalae</taxon>
        <taxon>rosids</taxon>
        <taxon>fabids</taxon>
        <taxon>Celastrales</taxon>
        <taxon>Celastraceae</taxon>
        <taxon>Tripterygium</taxon>
    </lineage>
</organism>
<feature type="disulfide bond" evidence="3">
    <location>
        <begin position="165"/>
        <end position="174"/>
    </location>
</feature>
<comment type="caution">
    <text evidence="5">The sequence shown here is derived from an EMBL/GenBank/DDBJ whole genome shotgun (WGS) entry which is preliminary data.</text>
</comment>
<dbReference type="PROSITE" id="PS51367">
    <property type="entry name" value="THAUMATIN_2"/>
    <property type="match status" value="1"/>
</dbReference>
<proteinExistence type="inferred from homology"/>
<dbReference type="Proteomes" id="UP000593562">
    <property type="component" value="Unassembled WGS sequence"/>
</dbReference>
<evidence type="ECO:0000256" key="1">
    <source>
        <dbReference type="ARBA" id="ARBA00010607"/>
    </source>
</evidence>
<keyword evidence="2 3" id="KW-1015">Disulfide bond</keyword>
<comment type="similarity">
    <text evidence="1">Belongs to the thaumatin family.</text>
</comment>
<keyword evidence="6" id="KW-1185">Reference proteome</keyword>
<dbReference type="Pfam" id="PF00314">
    <property type="entry name" value="Thaumatin"/>
    <property type="match status" value="1"/>
</dbReference>
<evidence type="ECO:0000256" key="4">
    <source>
        <dbReference type="SAM" id="SignalP"/>
    </source>
</evidence>
<evidence type="ECO:0000313" key="6">
    <source>
        <dbReference type="Proteomes" id="UP000593562"/>
    </source>
</evidence>
<dbReference type="OrthoDB" id="430315at2759"/>
<name>A0A7J7CKA4_TRIWF</name>
<dbReference type="FunFam" id="2.60.110.10:FF:000003">
    <property type="entry name" value="Thaumatin I"/>
    <property type="match status" value="1"/>
</dbReference>
<feature type="chain" id="PRO_5029804283" evidence="4">
    <location>
        <begin position="21"/>
        <end position="225"/>
    </location>
</feature>
<dbReference type="InterPro" id="IPR017949">
    <property type="entry name" value="Thaumatin_CS"/>
</dbReference>
<dbReference type="PRINTS" id="PR00347">
    <property type="entry name" value="THAUMATIN"/>
</dbReference>
<feature type="disulfide bond" evidence="3">
    <location>
        <begin position="143"/>
        <end position="195"/>
    </location>
</feature>
<sequence>MTFLKALPIFTFLLFTLAHGATFDVTNNCGYPVWAAGVPGGGKLLNTGEKWTITANPGQTQARIWGRTKCQFDASGRGSCETGDCNGMLECQGYGKAPNTLAEYSLKQYADQDFIDMSVIDGFNIPMEFSAVAGGPCTRVIKCNADIIGQCPNELRVPGGCNGPCPMLGTEEHCCNNSGNSCAPTDLSRFFKERCPDVYSFPKDDPTSLFTCASGTNYNVIFCPA</sequence>
<evidence type="ECO:0000256" key="3">
    <source>
        <dbReference type="PIRSR" id="PIRSR002703-1"/>
    </source>
</evidence>
<dbReference type="SMART" id="SM00205">
    <property type="entry name" value="THN"/>
    <property type="match status" value="1"/>
</dbReference>
<accession>A0A7J7CKA4</accession>
<keyword evidence="4" id="KW-0732">Signal</keyword>
<feature type="disulfide bond" evidence="3">
    <location>
        <begin position="137"/>
        <end position="212"/>
    </location>
</feature>
<dbReference type="EMBL" id="JAAARO010000016">
    <property type="protein sequence ID" value="KAF5734479.1"/>
    <property type="molecule type" value="Genomic_DNA"/>
</dbReference>
<feature type="signal peptide" evidence="4">
    <location>
        <begin position="1"/>
        <end position="20"/>
    </location>
</feature>
<feature type="disulfide bond" evidence="3">
    <location>
        <begin position="151"/>
        <end position="161"/>
    </location>
</feature>
<dbReference type="Gene3D" id="2.60.110.10">
    <property type="entry name" value="Thaumatin"/>
    <property type="match status" value="1"/>
</dbReference>
<feature type="disulfide bond" evidence="3">
    <location>
        <begin position="29"/>
        <end position="223"/>
    </location>
</feature>
<reference evidence="5 6" key="1">
    <citation type="journal article" date="2020" name="Nat. Commun.">
        <title>Genome of Tripterygium wilfordii and identification of cytochrome P450 involved in triptolide biosynthesis.</title>
        <authorList>
            <person name="Tu L."/>
            <person name="Su P."/>
            <person name="Zhang Z."/>
            <person name="Gao L."/>
            <person name="Wang J."/>
            <person name="Hu T."/>
            <person name="Zhou J."/>
            <person name="Zhang Y."/>
            <person name="Zhao Y."/>
            <person name="Liu Y."/>
            <person name="Song Y."/>
            <person name="Tong Y."/>
            <person name="Lu Y."/>
            <person name="Yang J."/>
            <person name="Xu C."/>
            <person name="Jia M."/>
            <person name="Peters R.J."/>
            <person name="Huang L."/>
            <person name="Gao W."/>
        </authorList>
    </citation>
    <scope>NUCLEOTIDE SEQUENCE [LARGE SCALE GENOMIC DNA]</scope>
    <source>
        <strain evidence="6">cv. XIE 37</strain>
        <tissue evidence="5">Leaf</tissue>
    </source>
</reference>
<feature type="disulfide bond" evidence="3">
    <location>
        <begin position="175"/>
        <end position="182"/>
    </location>
</feature>
<feature type="disulfide bond" evidence="3">
    <location>
        <begin position="70"/>
        <end position="80"/>
    </location>
</feature>
<dbReference type="PIRSF" id="PIRSF002703">
    <property type="entry name" value="Thaumatin"/>
    <property type="match status" value="1"/>
</dbReference>
<dbReference type="SUPFAM" id="SSF49870">
    <property type="entry name" value="Osmotin, thaumatin-like protein"/>
    <property type="match status" value="1"/>
</dbReference>
<protein>
    <submittedName>
        <fullName evidence="5">Putative Osmotin</fullName>
    </submittedName>
</protein>
<feature type="disulfide bond" evidence="3">
    <location>
        <begin position="85"/>
        <end position="91"/>
    </location>
</feature>
<dbReference type="AlphaFoldDB" id="A0A7J7CKA4"/>
<gene>
    <name evidence="5" type="ORF">HS088_TW16G00928</name>
</gene>
<dbReference type="InParanoid" id="A0A7J7CKA4"/>
<dbReference type="InterPro" id="IPR001938">
    <property type="entry name" value="Thaumatin"/>
</dbReference>
<evidence type="ECO:0000256" key="2">
    <source>
        <dbReference type="ARBA" id="ARBA00023157"/>
    </source>
</evidence>